<feature type="transmembrane region" description="Helical" evidence="7">
    <location>
        <begin position="277"/>
        <end position="294"/>
    </location>
</feature>
<feature type="transmembrane region" description="Helical" evidence="7">
    <location>
        <begin position="246"/>
        <end position="265"/>
    </location>
</feature>
<evidence type="ECO:0000256" key="6">
    <source>
        <dbReference type="ARBA" id="ARBA00023136"/>
    </source>
</evidence>
<gene>
    <name evidence="9" type="ORF">JKJ07_10100</name>
</gene>
<feature type="transmembrane region" description="Helical" evidence="7">
    <location>
        <begin position="104"/>
        <end position="128"/>
    </location>
</feature>
<feature type="transmembrane region" description="Helical" evidence="7">
    <location>
        <begin position="364"/>
        <end position="383"/>
    </location>
</feature>
<evidence type="ECO:0000256" key="5">
    <source>
        <dbReference type="ARBA" id="ARBA00022989"/>
    </source>
</evidence>
<evidence type="ECO:0000313" key="10">
    <source>
        <dbReference type="Proteomes" id="UP000598996"/>
    </source>
</evidence>
<keyword evidence="10" id="KW-1185">Reference proteome</keyword>
<dbReference type="SUPFAM" id="SSF103473">
    <property type="entry name" value="MFS general substrate transporter"/>
    <property type="match status" value="1"/>
</dbReference>
<evidence type="ECO:0000256" key="4">
    <source>
        <dbReference type="ARBA" id="ARBA00022692"/>
    </source>
</evidence>
<feature type="transmembrane region" description="Helical" evidence="7">
    <location>
        <begin position="166"/>
        <end position="186"/>
    </location>
</feature>
<comment type="subcellular location">
    <subcellularLocation>
        <location evidence="1">Cell membrane</location>
        <topology evidence="1">Multi-pass membrane protein</topology>
    </subcellularLocation>
</comment>
<keyword evidence="4 7" id="KW-0812">Transmembrane</keyword>
<keyword evidence="6 7" id="KW-0472">Membrane</keyword>
<dbReference type="PANTHER" id="PTHR23517:SF2">
    <property type="entry name" value="MULTIDRUG RESISTANCE PROTEIN MDTH"/>
    <property type="match status" value="1"/>
</dbReference>
<feature type="transmembrane region" description="Helical" evidence="7">
    <location>
        <begin position="207"/>
        <end position="226"/>
    </location>
</feature>
<evidence type="ECO:0000256" key="1">
    <source>
        <dbReference type="ARBA" id="ARBA00004651"/>
    </source>
</evidence>
<feature type="domain" description="Major facilitator superfamily (MFS) profile" evidence="8">
    <location>
        <begin position="15"/>
        <end position="388"/>
    </location>
</feature>
<evidence type="ECO:0000313" key="9">
    <source>
        <dbReference type="EMBL" id="MBL7254663.1"/>
    </source>
</evidence>
<dbReference type="EMBL" id="JAENHO010000003">
    <property type="protein sequence ID" value="MBL7254663.1"/>
    <property type="molecule type" value="Genomic_DNA"/>
</dbReference>
<accession>A0ABS1VIX8</accession>
<dbReference type="PANTHER" id="PTHR23517">
    <property type="entry name" value="RESISTANCE PROTEIN MDTM, PUTATIVE-RELATED-RELATED"/>
    <property type="match status" value="1"/>
</dbReference>
<evidence type="ECO:0000256" key="3">
    <source>
        <dbReference type="ARBA" id="ARBA00022475"/>
    </source>
</evidence>
<dbReference type="Gene3D" id="1.20.1250.20">
    <property type="entry name" value="MFS general substrate transporter like domains"/>
    <property type="match status" value="1"/>
</dbReference>
<feature type="transmembrane region" description="Helical" evidence="7">
    <location>
        <begin position="300"/>
        <end position="316"/>
    </location>
</feature>
<feature type="transmembrane region" description="Helical" evidence="7">
    <location>
        <begin position="337"/>
        <end position="358"/>
    </location>
</feature>
<organism evidence="9 10">
    <name type="scientific">Paractinoplanes lichenicola</name>
    <dbReference type="NCBI Taxonomy" id="2802976"/>
    <lineage>
        <taxon>Bacteria</taxon>
        <taxon>Bacillati</taxon>
        <taxon>Actinomycetota</taxon>
        <taxon>Actinomycetes</taxon>
        <taxon>Micromonosporales</taxon>
        <taxon>Micromonosporaceae</taxon>
        <taxon>Paractinoplanes</taxon>
    </lineage>
</organism>
<evidence type="ECO:0000256" key="2">
    <source>
        <dbReference type="ARBA" id="ARBA00022448"/>
    </source>
</evidence>
<dbReference type="RefSeq" id="WP_202991192.1">
    <property type="nucleotide sequence ID" value="NZ_JAENHO010000003.1"/>
</dbReference>
<sequence length="405" mass="42470">MRAWLRDTAGGLSATYWYLWTGLLINKVGGFAILFLSLYLTSQRGAGTAQAGLIVGTYGIGGLAGTLAGGVLTDRWGRRRTLLTSHFATVAALFALALSSELMVIAALCTLLGVAQSMASPAFVAAIIDVTPAEKRSRAFNLQFWALNLGLAGASLLAGLLAQWSYLGLFLIDAACTLITGLLIAWKVPETLRHPVTTSRAGLGTVLRDRIFLVFVALTLIQALIYTQSQTIVPLAMQADGLSPSAYGSVVALGGALIVLGQLFVPRLIDGRRKHRVLALALLVDGLGFALLVVADHLAVYLLAVVIWTVGSMLAAPPNAEINSELAPLALRGRYQAVFFLTFPAASFLAPALGGAGLQFLGDGHWLAVGALGALAAGLHLLAGPPRERRVTAIRAETSATADLH</sequence>
<dbReference type="InterPro" id="IPR011701">
    <property type="entry name" value="MFS"/>
</dbReference>
<name>A0ABS1VIX8_9ACTN</name>
<protein>
    <submittedName>
        <fullName evidence="9">MFS transporter</fullName>
    </submittedName>
</protein>
<dbReference type="InterPro" id="IPR020846">
    <property type="entry name" value="MFS_dom"/>
</dbReference>
<evidence type="ECO:0000259" key="8">
    <source>
        <dbReference type="PROSITE" id="PS50850"/>
    </source>
</evidence>
<reference evidence="9 10" key="1">
    <citation type="submission" date="2021-01" db="EMBL/GenBank/DDBJ databases">
        <title>Actinoplanes sp. nov. LDG1-01 isolated from lichen.</title>
        <authorList>
            <person name="Saeng-In P."/>
            <person name="Phongsopitanun W."/>
            <person name="Kanchanasin P."/>
            <person name="Yuki M."/>
            <person name="Kudo T."/>
            <person name="Ohkuma M."/>
            <person name="Tanasupawat S."/>
        </authorList>
    </citation>
    <scope>NUCLEOTIDE SEQUENCE [LARGE SCALE GENOMIC DNA]</scope>
    <source>
        <strain evidence="9 10">LDG1-01</strain>
    </source>
</reference>
<keyword evidence="2" id="KW-0813">Transport</keyword>
<feature type="transmembrane region" description="Helical" evidence="7">
    <location>
        <begin position="51"/>
        <end position="72"/>
    </location>
</feature>
<dbReference type="Pfam" id="PF07690">
    <property type="entry name" value="MFS_1"/>
    <property type="match status" value="1"/>
</dbReference>
<keyword evidence="5 7" id="KW-1133">Transmembrane helix</keyword>
<proteinExistence type="predicted"/>
<dbReference type="Proteomes" id="UP000598996">
    <property type="component" value="Unassembled WGS sequence"/>
</dbReference>
<comment type="caution">
    <text evidence="9">The sequence shown here is derived from an EMBL/GenBank/DDBJ whole genome shotgun (WGS) entry which is preliminary data.</text>
</comment>
<dbReference type="InterPro" id="IPR050171">
    <property type="entry name" value="MFS_Transporters"/>
</dbReference>
<keyword evidence="3" id="KW-1003">Cell membrane</keyword>
<dbReference type="PROSITE" id="PS50850">
    <property type="entry name" value="MFS"/>
    <property type="match status" value="1"/>
</dbReference>
<dbReference type="InterPro" id="IPR036259">
    <property type="entry name" value="MFS_trans_sf"/>
</dbReference>
<feature type="transmembrane region" description="Helical" evidence="7">
    <location>
        <begin position="16"/>
        <end position="39"/>
    </location>
</feature>
<evidence type="ECO:0000256" key="7">
    <source>
        <dbReference type="SAM" id="Phobius"/>
    </source>
</evidence>